<feature type="transmembrane region" description="Helical" evidence="1">
    <location>
        <begin position="20"/>
        <end position="44"/>
    </location>
</feature>
<organism evidence="3 4">
    <name type="scientific">Paraglaciecola hydrolytica</name>
    <dbReference type="NCBI Taxonomy" id="1799789"/>
    <lineage>
        <taxon>Bacteria</taxon>
        <taxon>Pseudomonadati</taxon>
        <taxon>Pseudomonadota</taxon>
        <taxon>Gammaproteobacteria</taxon>
        <taxon>Alteromonadales</taxon>
        <taxon>Alteromonadaceae</taxon>
        <taxon>Paraglaciecola</taxon>
    </lineage>
</organism>
<dbReference type="PANTHER" id="PTHR37938:SF1">
    <property type="entry name" value="BLL0215 PROTEIN"/>
    <property type="match status" value="1"/>
</dbReference>
<dbReference type="AlphaFoldDB" id="A0A136A6N8"/>
<name>A0A136A6N8_9ALTE</name>
<feature type="transmembrane region" description="Helical" evidence="1">
    <location>
        <begin position="50"/>
        <end position="68"/>
    </location>
</feature>
<proteinExistence type="predicted"/>
<reference evidence="4" key="1">
    <citation type="submission" date="2016-02" db="EMBL/GenBank/DDBJ databases">
        <authorList>
            <person name="Schultz-Johansen M."/>
            <person name="Glaring M.A."/>
            <person name="Bech P.K."/>
            <person name="Stougaard P."/>
        </authorList>
    </citation>
    <scope>NUCLEOTIDE SEQUENCE [LARGE SCALE GENOMIC DNA]</scope>
    <source>
        <strain evidence="4">S66</strain>
    </source>
</reference>
<evidence type="ECO:0000256" key="1">
    <source>
        <dbReference type="SAM" id="Phobius"/>
    </source>
</evidence>
<dbReference type="STRING" id="1799789.AX660_05110"/>
<dbReference type="EMBL" id="LSNE01000002">
    <property type="protein sequence ID" value="KXI30790.1"/>
    <property type="molecule type" value="Genomic_DNA"/>
</dbReference>
<dbReference type="PANTHER" id="PTHR37938">
    <property type="entry name" value="BLL0215 PROTEIN"/>
    <property type="match status" value="1"/>
</dbReference>
<evidence type="ECO:0000313" key="3">
    <source>
        <dbReference type="EMBL" id="KXI30790.1"/>
    </source>
</evidence>
<dbReference type="Pfam" id="PF03703">
    <property type="entry name" value="bPH_2"/>
    <property type="match status" value="1"/>
</dbReference>
<dbReference type="RefSeq" id="WP_068371783.1">
    <property type="nucleotide sequence ID" value="NZ_LSNE01000002.1"/>
</dbReference>
<keyword evidence="1" id="KW-1133">Transmembrane helix</keyword>
<dbReference type="InterPro" id="IPR005182">
    <property type="entry name" value="YdbS-like_PH"/>
</dbReference>
<gene>
    <name evidence="3" type="ORF">AX660_05110</name>
</gene>
<feature type="domain" description="YdbS-like PH" evidence="2">
    <location>
        <begin position="80"/>
        <end position="148"/>
    </location>
</feature>
<protein>
    <recommendedName>
        <fullName evidence="2">YdbS-like PH domain-containing protein</fullName>
    </recommendedName>
</protein>
<dbReference type="Proteomes" id="UP000070299">
    <property type="component" value="Unassembled WGS sequence"/>
</dbReference>
<comment type="caution">
    <text evidence="3">The sequence shown here is derived from an EMBL/GenBank/DDBJ whole genome shotgun (WGS) entry which is preliminary data.</text>
</comment>
<keyword evidence="1" id="KW-0812">Transmembrane</keyword>
<accession>A0A136A6N8</accession>
<keyword evidence="1" id="KW-0472">Membrane</keyword>
<sequence>MSYIEESLSKDEKIHEIFNLHWFAKIPMVSWIIVAILALGLTLVGGSDTGLGGLGLVVCGITLILALWEWLKLRSLEQGVTNKRVVRKTGIISRKTDEMKITSIETVEINQGIIGRIFGFGNVKITGRGISDVVFVKIDEPLKVKKSIESVDSI</sequence>
<dbReference type="OrthoDB" id="3378680at2"/>
<evidence type="ECO:0000259" key="2">
    <source>
        <dbReference type="Pfam" id="PF03703"/>
    </source>
</evidence>
<evidence type="ECO:0000313" key="4">
    <source>
        <dbReference type="Proteomes" id="UP000070299"/>
    </source>
</evidence>
<keyword evidence="4" id="KW-1185">Reference proteome</keyword>